<dbReference type="OrthoDB" id="3563121at2759"/>
<sequence>MESTLSGQPLTIERPEGFSWEDWLSSSADRPNEIEPGDPDQEWNEIKLYLSQRRFQTACEQRRVNFQEKIHLIMATLRRMETEFVEAEDAIEVEMVNTFSWHIMNLGIEQLRKRIIPTYTFDRFRELPMELRLRIWSFASRVEDPRLHMPLRIPEGGVDYGRYQQRHRVPSILRTCRES</sequence>
<dbReference type="Pfam" id="PF20150">
    <property type="entry name" value="2EXR"/>
    <property type="match status" value="1"/>
</dbReference>
<evidence type="ECO:0000313" key="2">
    <source>
        <dbReference type="EMBL" id="CAG8982312.1"/>
    </source>
</evidence>
<accession>A0A9N9M1J7</accession>
<protein>
    <recommendedName>
        <fullName evidence="1">2EXR domain-containing protein</fullName>
    </recommendedName>
</protein>
<evidence type="ECO:0000259" key="1">
    <source>
        <dbReference type="Pfam" id="PF20150"/>
    </source>
</evidence>
<name>A0A9N9M1J7_9HELO</name>
<proteinExistence type="predicted"/>
<reference evidence="2" key="1">
    <citation type="submission" date="2021-07" db="EMBL/GenBank/DDBJ databases">
        <authorList>
            <person name="Durling M."/>
        </authorList>
    </citation>
    <scope>NUCLEOTIDE SEQUENCE</scope>
</reference>
<feature type="domain" description="2EXR" evidence="1">
    <location>
        <begin position="121"/>
        <end position="179"/>
    </location>
</feature>
<dbReference type="EMBL" id="CAJVRM010000596">
    <property type="protein sequence ID" value="CAG8982312.1"/>
    <property type="molecule type" value="Genomic_DNA"/>
</dbReference>
<dbReference type="AlphaFoldDB" id="A0A9N9M1J7"/>
<keyword evidence="3" id="KW-1185">Reference proteome</keyword>
<gene>
    <name evidence="2" type="ORF">HYALB_00005312</name>
</gene>
<comment type="caution">
    <text evidence="2">The sequence shown here is derived from an EMBL/GenBank/DDBJ whole genome shotgun (WGS) entry which is preliminary data.</text>
</comment>
<evidence type="ECO:0000313" key="3">
    <source>
        <dbReference type="Proteomes" id="UP000701801"/>
    </source>
</evidence>
<organism evidence="2 3">
    <name type="scientific">Hymenoscyphus albidus</name>
    <dbReference type="NCBI Taxonomy" id="595503"/>
    <lineage>
        <taxon>Eukaryota</taxon>
        <taxon>Fungi</taxon>
        <taxon>Dikarya</taxon>
        <taxon>Ascomycota</taxon>
        <taxon>Pezizomycotina</taxon>
        <taxon>Leotiomycetes</taxon>
        <taxon>Helotiales</taxon>
        <taxon>Helotiaceae</taxon>
        <taxon>Hymenoscyphus</taxon>
    </lineage>
</organism>
<dbReference type="Proteomes" id="UP000701801">
    <property type="component" value="Unassembled WGS sequence"/>
</dbReference>
<dbReference type="InterPro" id="IPR045518">
    <property type="entry name" value="2EXR"/>
</dbReference>